<dbReference type="GO" id="GO:0003676">
    <property type="term" value="F:nucleic acid binding"/>
    <property type="evidence" value="ECO:0007669"/>
    <property type="project" value="InterPro"/>
</dbReference>
<feature type="domain" description="RNase H type-2" evidence="1">
    <location>
        <begin position="1"/>
        <end position="167"/>
    </location>
</feature>
<protein>
    <recommendedName>
        <fullName evidence="1">RNase H type-2 domain-containing protein</fullName>
    </recommendedName>
</protein>
<comment type="caution">
    <text evidence="2">The sequence shown here is derived from an EMBL/GenBank/DDBJ whole genome shotgun (WGS) entry which is preliminary data.</text>
</comment>
<dbReference type="PROSITE" id="PS51975">
    <property type="entry name" value="RNASE_H_2"/>
    <property type="match status" value="1"/>
</dbReference>
<dbReference type="CDD" id="cd06590">
    <property type="entry name" value="RNase_HII_bacteria_HIII_like"/>
    <property type="match status" value="1"/>
</dbReference>
<dbReference type="InterPro" id="IPR036397">
    <property type="entry name" value="RNaseH_sf"/>
</dbReference>
<dbReference type="Gene3D" id="3.30.420.10">
    <property type="entry name" value="Ribonuclease H-like superfamily/Ribonuclease H"/>
    <property type="match status" value="1"/>
</dbReference>
<dbReference type="GO" id="GO:0004523">
    <property type="term" value="F:RNA-DNA hybrid ribonuclease activity"/>
    <property type="evidence" value="ECO:0007669"/>
    <property type="project" value="InterPro"/>
</dbReference>
<dbReference type="EMBL" id="BARV01010797">
    <property type="protein sequence ID" value="GAI16266.1"/>
    <property type="molecule type" value="Genomic_DNA"/>
</dbReference>
<organism evidence="2">
    <name type="scientific">marine sediment metagenome</name>
    <dbReference type="NCBI Taxonomy" id="412755"/>
    <lineage>
        <taxon>unclassified sequences</taxon>
        <taxon>metagenomes</taxon>
        <taxon>ecological metagenomes</taxon>
    </lineage>
</organism>
<dbReference type="Pfam" id="PF01351">
    <property type="entry name" value="RNase_HII"/>
    <property type="match status" value="1"/>
</dbReference>
<sequence>RLSDNSVKDLANKIKKMCLCSVVTIGPAKYNELYNKIRNLNRLLAWGHSRAIENILDREECDYALADQFGDEKFIIAALMEKGKGIKVKQEIRAESDIGVAAASILARAEFVHRLAMQSVKYGMDFPKGASPAVIETGKEFVRRYAKERLKEVAKIHFKTTKSVLAE</sequence>
<evidence type="ECO:0000259" key="1">
    <source>
        <dbReference type="PROSITE" id="PS51975"/>
    </source>
</evidence>
<reference evidence="2" key="1">
    <citation type="journal article" date="2014" name="Front. Microbiol.">
        <title>High frequency of phylogenetically diverse reductive dehalogenase-homologous genes in deep subseafloor sedimentary metagenomes.</title>
        <authorList>
            <person name="Kawai M."/>
            <person name="Futagami T."/>
            <person name="Toyoda A."/>
            <person name="Takaki Y."/>
            <person name="Nishi S."/>
            <person name="Hori S."/>
            <person name="Arai W."/>
            <person name="Tsubouchi T."/>
            <person name="Morono Y."/>
            <person name="Uchiyama I."/>
            <person name="Ito T."/>
            <person name="Fujiyama A."/>
            <person name="Inagaki F."/>
            <person name="Takami H."/>
        </authorList>
    </citation>
    <scope>NUCLEOTIDE SEQUENCE</scope>
    <source>
        <strain evidence="2">Expedition CK06-06</strain>
    </source>
</reference>
<evidence type="ECO:0000313" key="2">
    <source>
        <dbReference type="EMBL" id="GAI16266.1"/>
    </source>
</evidence>
<gene>
    <name evidence="2" type="ORF">S06H3_20759</name>
</gene>
<accession>X1MDU5</accession>
<dbReference type="InterPro" id="IPR024567">
    <property type="entry name" value="RNase_HII/HIII_dom"/>
</dbReference>
<proteinExistence type="predicted"/>
<name>X1MDU5_9ZZZZ</name>
<dbReference type="AlphaFoldDB" id="X1MDU5"/>
<dbReference type="SUPFAM" id="SSF53098">
    <property type="entry name" value="Ribonuclease H-like"/>
    <property type="match status" value="1"/>
</dbReference>
<feature type="non-terminal residue" evidence="2">
    <location>
        <position position="1"/>
    </location>
</feature>
<dbReference type="InterPro" id="IPR012337">
    <property type="entry name" value="RNaseH-like_sf"/>
</dbReference>